<dbReference type="OrthoDB" id="10588161at2759"/>
<feature type="transmembrane region" description="Helical" evidence="2">
    <location>
        <begin position="173"/>
        <end position="198"/>
    </location>
</feature>
<evidence type="ECO:0000256" key="2">
    <source>
        <dbReference type="SAM" id="Phobius"/>
    </source>
</evidence>
<keyword evidence="2" id="KW-1133">Transmembrane helix</keyword>
<organism evidence="3 4">
    <name type="scientific">Lentinus tigrinus ALCF2SS1-6</name>
    <dbReference type="NCBI Taxonomy" id="1328759"/>
    <lineage>
        <taxon>Eukaryota</taxon>
        <taxon>Fungi</taxon>
        <taxon>Dikarya</taxon>
        <taxon>Basidiomycota</taxon>
        <taxon>Agaricomycotina</taxon>
        <taxon>Agaricomycetes</taxon>
        <taxon>Polyporales</taxon>
        <taxon>Polyporaceae</taxon>
        <taxon>Lentinus</taxon>
    </lineage>
</organism>
<feature type="region of interest" description="Disordered" evidence="1">
    <location>
        <begin position="1"/>
        <end position="59"/>
    </location>
</feature>
<protein>
    <submittedName>
        <fullName evidence="3">Uncharacterized protein</fullName>
    </submittedName>
</protein>
<proteinExistence type="predicted"/>
<dbReference type="EMBL" id="ML122329">
    <property type="protein sequence ID" value="RPD53138.1"/>
    <property type="molecule type" value="Genomic_DNA"/>
</dbReference>
<sequence>MITKQDSPPPYTPAPDGASTSYPPPPGQPPMSDFFPVPPQPPQAPPEYPKAIDSQPRKRESSRDSYRSLILTALALSLLFFVVAGLFVFAISIPFALVGARILGYPTQPLTDRYQSDWYYYNGYYGGRYAGLSGQFSRALAAGTSVLVAGLMVLAWIAGVFWVIRGEESTGGLALFFTVVVGGCAIAAAIVPGVGVALRPVTDFSTRHAFASGGVGFAVLGGSVAVVLVCVIYLMSRR</sequence>
<evidence type="ECO:0000313" key="4">
    <source>
        <dbReference type="Proteomes" id="UP000313359"/>
    </source>
</evidence>
<feature type="transmembrane region" description="Helical" evidence="2">
    <location>
        <begin position="69"/>
        <end position="97"/>
    </location>
</feature>
<name>A0A5C2RNF2_9APHY</name>
<feature type="compositionally biased region" description="Pro residues" evidence="1">
    <location>
        <begin position="36"/>
        <end position="48"/>
    </location>
</feature>
<reference evidence="3" key="1">
    <citation type="journal article" date="2018" name="Genome Biol. Evol.">
        <title>Genomics and development of Lentinus tigrinus, a white-rot wood-decaying mushroom with dimorphic fruiting bodies.</title>
        <authorList>
            <person name="Wu B."/>
            <person name="Xu Z."/>
            <person name="Knudson A."/>
            <person name="Carlson A."/>
            <person name="Chen N."/>
            <person name="Kovaka S."/>
            <person name="LaButti K."/>
            <person name="Lipzen A."/>
            <person name="Pennachio C."/>
            <person name="Riley R."/>
            <person name="Schakwitz W."/>
            <person name="Umezawa K."/>
            <person name="Ohm R.A."/>
            <person name="Grigoriev I.V."/>
            <person name="Nagy L.G."/>
            <person name="Gibbons J."/>
            <person name="Hibbett D."/>
        </authorList>
    </citation>
    <scope>NUCLEOTIDE SEQUENCE [LARGE SCALE GENOMIC DNA]</scope>
    <source>
        <strain evidence="3">ALCF2SS1-6</strain>
    </source>
</reference>
<dbReference type="Proteomes" id="UP000313359">
    <property type="component" value="Unassembled WGS sequence"/>
</dbReference>
<keyword evidence="4" id="KW-1185">Reference proteome</keyword>
<accession>A0A5C2RNF2</accession>
<dbReference type="AlphaFoldDB" id="A0A5C2RNF2"/>
<keyword evidence="2" id="KW-0812">Transmembrane</keyword>
<evidence type="ECO:0000256" key="1">
    <source>
        <dbReference type="SAM" id="MobiDB-lite"/>
    </source>
</evidence>
<gene>
    <name evidence="3" type="ORF">L227DRAFT_581639</name>
</gene>
<keyword evidence="2" id="KW-0472">Membrane</keyword>
<evidence type="ECO:0000313" key="3">
    <source>
        <dbReference type="EMBL" id="RPD53138.1"/>
    </source>
</evidence>
<feature type="transmembrane region" description="Helical" evidence="2">
    <location>
        <begin position="139"/>
        <end position="164"/>
    </location>
</feature>
<feature type="transmembrane region" description="Helical" evidence="2">
    <location>
        <begin position="210"/>
        <end position="235"/>
    </location>
</feature>